<gene>
    <name evidence="2" type="ORF">H5410_008157</name>
</gene>
<dbReference type="EMBL" id="JACXVP010000002">
    <property type="protein sequence ID" value="KAG5622939.1"/>
    <property type="molecule type" value="Genomic_DNA"/>
</dbReference>
<name>A0A9J6AEX0_SOLCO</name>
<proteinExistence type="predicted"/>
<comment type="caution">
    <text evidence="2">The sequence shown here is derived from an EMBL/GenBank/DDBJ whole genome shotgun (WGS) entry which is preliminary data.</text>
</comment>
<keyword evidence="3" id="KW-1185">Reference proteome</keyword>
<evidence type="ECO:0000256" key="1">
    <source>
        <dbReference type="SAM" id="MobiDB-lite"/>
    </source>
</evidence>
<protein>
    <submittedName>
        <fullName evidence="2">Uncharacterized protein</fullName>
    </submittedName>
</protein>
<accession>A0A9J6AEX0</accession>
<sequence>MKLRTKRIKRSRKHGFGRIGRAYSFMDRWGGGDTQRPIERPFFRLRMPNRRTDHLRGGGTLRGNNGEEGLSCKKYVSKLSLA</sequence>
<feature type="region of interest" description="Disordered" evidence="1">
    <location>
        <begin position="49"/>
        <end position="69"/>
    </location>
</feature>
<reference evidence="2 3" key="1">
    <citation type="submission" date="2020-09" db="EMBL/GenBank/DDBJ databases">
        <title>De no assembly of potato wild relative species, Solanum commersonii.</title>
        <authorList>
            <person name="Cho K."/>
        </authorList>
    </citation>
    <scope>NUCLEOTIDE SEQUENCE [LARGE SCALE GENOMIC DNA]</scope>
    <source>
        <strain evidence="2">LZ3.2</strain>
        <tissue evidence="2">Leaf</tissue>
    </source>
</reference>
<evidence type="ECO:0000313" key="2">
    <source>
        <dbReference type="EMBL" id="KAG5622939.1"/>
    </source>
</evidence>
<dbReference type="AlphaFoldDB" id="A0A9J6AEX0"/>
<dbReference type="Proteomes" id="UP000824120">
    <property type="component" value="Chromosome 2"/>
</dbReference>
<evidence type="ECO:0000313" key="3">
    <source>
        <dbReference type="Proteomes" id="UP000824120"/>
    </source>
</evidence>
<organism evidence="2 3">
    <name type="scientific">Solanum commersonii</name>
    <name type="common">Commerson's wild potato</name>
    <name type="synonym">Commerson's nightshade</name>
    <dbReference type="NCBI Taxonomy" id="4109"/>
    <lineage>
        <taxon>Eukaryota</taxon>
        <taxon>Viridiplantae</taxon>
        <taxon>Streptophyta</taxon>
        <taxon>Embryophyta</taxon>
        <taxon>Tracheophyta</taxon>
        <taxon>Spermatophyta</taxon>
        <taxon>Magnoliopsida</taxon>
        <taxon>eudicotyledons</taxon>
        <taxon>Gunneridae</taxon>
        <taxon>Pentapetalae</taxon>
        <taxon>asterids</taxon>
        <taxon>lamiids</taxon>
        <taxon>Solanales</taxon>
        <taxon>Solanaceae</taxon>
        <taxon>Solanoideae</taxon>
        <taxon>Solaneae</taxon>
        <taxon>Solanum</taxon>
    </lineage>
</organism>